<sequence length="495" mass="52290">MLICLTASHKNAGFDMLERLSASAEHAAPRILDGHEAVQGAVVVATCNRFEAYLDLDTAEGDSPVEAVRDAIRAVGDVASLESDELRATFDFVHGNAVAGHLFAVASGLESVVVGEGEIAGQVRRSLERARAEGTTTPELERLFQRASQTSRKVKNRTGIGSEGRSLVRLALELAESRVTDWSAVRVLLVGTGRYAGASLAALRDRGVTDVAVYSPTGRGARFAANHDIEAVASNEYAMAAAGADLIVTCTVVEHHVVDRGLLELGRAELAAADRPAPVALRPGRDRPADGTDAAADAPRQLVIDLGLPRNVDPDVADLAGVELLDLETIKIHAPLEEFGATDAARELVERAARNFGRVGEELDLAPAVVALRTHVFDVLDAEIARARARGDDDGRTEKALRHMAGVLLHTPMVRSREYARAGEQQAWLDGLEAIFGIRADAEAAGAMAGATATAGGEARPGDRGHGTDDRGDRAGTTRGDDRTDAEGRADRTAI</sequence>
<keyword evidence="6 8" id="KW-0627">Porphyrin biosynthesis</keyword>
<evidence type="ECO:0000313" key="13">
    <source>
        <dbReference type="EMBL" id="MFC4828375.1"/>
    </source>
</evidence>
<dbReference type="InterPro" id="IPR006151">
    <property type="entry name" value="Shikm_DH/Glu-tRNA_Rdtase"/>
</dbReference>
<feature type="domain" description="Glutamyl-tRNA reductase N-terminal" evidence="12">
    <location>
        <begin position="6"/>
        <end position="158"/>
    </location>
</feature>
<evidence type="ECO:0000259" key="10">
    <source>
        <dbReference type="Pfam" id="PF00745"/>
    </source>
</evidence>
<evidence type="ECO:0000313" key="14">
    <source>
        <dbReference type="Proteomes" id="UP001595960"/>
    </source>
</evidence>
<dbReference type="InterPro" id="IPR018214">
    <property type="entry name" value="GluRdtase_CS"/>
</dbReference>
<dbReference type="SUPFAM" id="SSF51735">
    <property type="entry name" value="NAD(P)-binding Rossmann-fold domains"/>
    <property type="match status" value="1"/>
</dbReference>
<comment type="caution">
    <text evidence="13">The sequence shown here is derived from an EMBL/GenBank/DDBJ whole genome shotgun (WGS) entry which is preliminary data.</text>
</comment>
<evidence type="ECO:0000256" key="5">
    <source>
        <dbReference type="ARBA" id="ARBA00023002"/>
    </source>
</evidence>
<evidence type="ECO:0000256" key="8">
    <source>
        <dbReference type="HAMAP-Rule" id="MF_00087"/>
    </source>
</evidence>
<dbReference type="NCBIfam" id="NF000750">
    <property type="entry name" value="PRK00045.3-4"/>
    <property type="match status" value="1"/>
</dbReference>
<organism evidence="13 14">
    <name type="scientific">Agromyces aurantiacus</name>
    <dbReference type="NCBI Taxonomy" id="165814"/>
    <lineage>
        <taxon>Bacteria</taxon>
        <taxon>Bacillati</taxon>
        <taxon>Actinomycetota</taxon>
        <taxon>Actinomycetes</taxon>
        <taxon>Micrococcales</taxon>
        <taxon>Microbacteriaceae</taxon>
        <taxon>Agromyces</taxon>
    </lineage>
</organism>
<gene>
    <name evidence="8" type="primary">hemA</name>
    <name evidence="13" type="ORF">ACFPER_06220</name>
</gene>
<feature type="binding site" evidence="8">
    <location>
        <position position="122"/>
    </location>
    <ligand>
        <name>substrate</name>
    </ligand>
</feature>
<feature type="region of interest" description="Disordered" evidence="9">
    <location>
        <begin position="449"/>
        <end position="495"/>
    </location>
</feature>
<protein>
    <recommendedName>
        <fullName evidence="3 8">Glutamyl-tRNA reductase</fullName>
        <shortName evidence="8">GluTR</shortName>
        <ecNumber evidence="3 8">1.2.1.70</ecNumber>
    </recommendedName>
</protein>
<dbReference type="Pfam" id="PF01488">
    <property type="entry name" value="Shikimate_DH"/>
    <property type="match status" value="1"/>
</dbReference>
<feature type="compositionally biased region" description="Basic and acidic residues" evidence="9">
    <location>
        <begin position="460"/>
        <end position="495"/>
    </location>
</feature>
<dbReference type="PANTHER" id="PTHR43013">
    <property type="entry name" value="GLUTAMYL-TRNA REDUCTASE"/>
    <property type="match status" value="1"/>
</dbReference>
<feature type="site" description="Important for activity" evidence="8">
    <location>
        <position position="101"/>
    </location>
</feature>
<dbReference type="EC" id="1.2.1.70" evidence="3 8"/>
<evidence type="ECO:0000256" key="6">
    <source>
        <dbReference type="ARBA" id="ARBA00023244"/>
    </source>
</evidence>
<dbReference type="InterPro" id="IPR036453">
    <property type="entry name" value="GluRdtase_dimer_dom_sf"/>
</dbReference>
<keyword evidence="4 8" id="KW-0521">NADP</keyword>
<dbReference type="GO" id="GO:0008883">
    <property type="term" value="F:glutamyl-tRNA reductase activity"/>
    <property type="evidence" value="ECO:0007669"/>
    <property type="project" value="UniProtKB-EC"/>
</dbReference>
<feature type="binding site" evidence="8">
    <location>
        <begin position="191"/>
        <end position="196"/>
    </location>
    <ligand>
        <name>NADP(+)</name>
        <dbReference type="ChEBI" id="CHEBI:58349"/>
    </ligand>
</feature>
<feature type="compositionally biased region" description="Low complexity" evidence="9">
    <location>
        <begin position="449"/>
        <end position="458"/>
    </location>
</feature>
<dbReference type="InterPro" id="IPR036291">
    <property type="entry name" value="NAD(P)-bd_dom_sf"/>
</dbReference>
<feature type="binding site" evidence="8">
    <location>
        <position position="111"/>
    </location>
    <ligand>
        <name>substrate</name>
    </ligand>
</feature>
<dbReference type="InterPro" id="IPR036343">
    <property type="entry name" value="GluRdtase_N_sf"/>
</dbReference>
<keyword evidence="5 8" id="KW-0560">Oxidoreductase</keyword>
<evidence type="ECO:0000256" key="9">
    <source>
        <dbReference type="SAM" id="MobiDB-lite"/>
    </source>
</evidence>
<dbReference type="PIRSF" id="PIRSF000445">
    <property type="entry name" value="4pyrrol_synth_GluRdtase"/>
    <property type="match status" value="1"/>
</dbReference>
<feature type="active site" description="Nucleophile" evidence="8">
    <location>
        <position position="47"/>
    </location>
</feature>
<feature type="binding site" evidence="8">
    <location>
        <begin position="116"/>
        <end position="118"/>
    </location>
    <ligand>
        <name>substrate</name>
    </ligand>
</feature>
<comment type="subunit">
    <text evidence="8">Homodimer.</text>
</comment>
<feature type="domain" description="Quinate/shikimate 5-dehydrogenase/glutamyl-tRNA reductase" evidence="11">
    <location>
        <begin position="173"/>
        <end position="264"/>
    </location>
</feature>
<dbReference type="Pfam" id="PF00745">
    <property type="entry name" value="GlutR_dimer"/>
    <property type="match status" value="1"/>
</dbReference>
<comment type="miscellaneous">
    <text evidence="8">During catalysis, the active site Cys acts as a nucleophile attacking the alpha-carbonyl group of tRNA-bound glutamate with the formation of a thioester intermediate between enzyme and glutamate, and the concomitant release of tRNA(Glu). The thioester intermediate is finally reduced by direct hydride transfer from NADPH, to form the product GSA.</text>
</comment>
<dbReference type="InterPro" id="IPR015896">
    <property type="entry name" value="4pyrrol_synth_GluRdtase_dimer"/>
</dbReference>
<comment type="catalytic activity">
    <reaction evidence="7 8">
        <text>(S)-4-amino-5-oxopentanoate + tRNA(Glu) + NADP(+) = L-glutamyl-tRNA(Glu) + NADPH + H(+)</text>
        <dbReference type="Rhea" id="RHEA:12344"/>
        <dbReference type="Rhea" id="RHEA-COMP:9663"/>
        <dbReference type="Rhea" id="RHEA-COMP:9680"/>
        <dbReference type="ChEBI" id="CHEBI:15378"/>
        <dbReference type="ChEBI" id="CHEBI:57501"/>
        <dbReference type="ChEBI" id="CHEBI:57783"/>
        <dbReference type="ChEBI" id="CHEBI:58349"/>
        <dbReference type="ChEBI" id="CHEBI:78442"/>
        <dbReference type="ChEBI" id="CHEBI:78520"/>
        <dbReference type="EC" id="1.2.1.70"/>
    </reaction>
</comment>
<dbReference type="InterPro" id="IPR000343">
    <property type="entry name" value="4pyrrol_synth_GluRdtase"/>
</dbReference>
<dbReference type="SUPFAM" id="SSF69075">
    <property type="entry name" value="Glutamyl tRNA-reductase dimerization domain"/>
    <property type="match status" value="1"/>
</dbReference>
<evidence type="ECO:0000256" key="7">
    <source>
        <dbReference type="ARBA" id="ARBA00047464"/>
    </source>
</evidence>
<dbReference type="PANTHER" id="PTHR43013:SF1">
    <property type="entry name" value="GLUTAMYL-TRNA REDUCTASE"/>
    <property type="match status" value="1"/>
</dbReference>
<proteinExistence type="inferred from homology"/>
<evidence type="ECO:0000259" key="11">
    <source>
        <dbReference type="Pfam" id="PF01488"/>
    </source>
</evidence>
<accession>A0ABV9R417</accession>
<evidence type="ECO:0000256" key="4">
    <source>
        <dbReference type="ARBA" id="ARBA00022857"/>
    </source>
</evidence>
<comment type="domain">
    <text evidence="8">Possesses an unusual extended V-shaped dimeric structure with each monomer consisting of three distinct domains arranged along a curved 'spinal' alpha-helix. The N-terminal catalytic domain specifically recognizes the glutamate moiety of the substrate. The second domain is the NADPH-binding domain, and the third C-terminal domain is responsible for dimerization.</text>
</comment>
<dbReference type="Gene3D" id="3.30.460.30">
    <property type="entry name" value="Glutamyl-tRNA reductase, N-terminal domain"/>
    <property type="match status" value="1"/>
</dbReference>
<feature type="binding site" evidence="8">
    <location>
        <begin position="46"/>
        <end position="49"/>
    </location>
    <ligand>
        <name>substrate</name>
    </ligand>
</feature>
<evidence type="ECO:0000256" key="3">
    <source>
        <dbReference type="ARBA" id="ARBA00012970"/>
    </source>
</evidence>
<dbReference type="EMBL" id="JBHSJC010000001">
    <property type="protein sequence ID" value="MFC4828375.1"/>
    <property type="molecule type" value="Genomic_DNA"/>
</dbReference>
<evidence type="ECO:0000256" key="2">
    <source>
        <dbReference type="ARBA" id="ARBA00005916"/>
    </source>
</evidence>
<dbReference type="HAMAP" id="MF_00087">
    <property type="entry name" value="Glu_tRNA_reductase"/>
    <property type="match status" value="1"/>
</dbReference>
<name>A0ABV9R417_9MICO</name>
<dbReference type="RefSeq" id="WP_204391436.1">
    <property type="nucleotide sequence ID" value="NZ_JAFBBW010000001.1"/>
</dbReference>
<keyword evidence="14" id="KW-1185">Reference proteome</keyword>
<dbReference type="Proteomes" id="UP001595960">
    <property type="component" value="Unassembled WGS sequence"/>
</dbReference>
<dbReference type="SUPFAM" id="SSF69742">
    <property type="entry name" value="Glutamyl tRNA-reductase catalytic, N-terminal domain"/>
    <property type="match status" value="1"/>
</dbReference>
<comment type="pathway">
    <text evidence="1 8">Porphyrin-containing compound metabolism; protoporphyrin-IX biosynthesis; 5-aminolevulinate from L-glutamyl-tRNA(Glu): step 1/2.</text>
</comment>
<feature type="domain" description="Tetrapyrrole biosynthesis glutamyl-tRNA reductase dimerisation" evidence="10">
    <location>
        <begin position="345"/>
        <end position="438"/>
    </location>
</feature>
<dbReference type="InterPro" id="IPR015895">
    <property type="entry name" value="4pyrrol_synth_GluRdtase_N"/>
</dbReference>
<comment type="function">
    <text evidence="8">Catalyzes the NADPH-dependent reduction of glutamyl-tRNA(Glu) to glutamate 1-semialdehyde (GSA).</text>
</comment>
<reference evidence="14" key="1">
    <citation type="journal article" date="2019" name="Int. J. Syst. Evol. Microbiol.">
        <title>The Global Catalogue of Microorganisms (GCM) 10K type strain sequencing project: providing services to taxonomists for standard genome sequencing and annotation.</title>
        <authorList>
            <consortium name="The Broad Institute Genomics Platform"/>
            <consortium name="The Broad Institute Genome Sequencing Center for Infectious Disease"/>
            <person name="Wu L."/>
            <person name="Ma J."/>
        </authorList>
    </citation>
    <scope>NUCLEOTIDE SEQUENCE [LARGE SCALE GENOMIC DNA]</scope>
    <source>
        <strain evidence="14">CGMCC 1.12192</strain>
    </source>
</reference>
<dbReference type="Gene3D" id="3.40.50.720">
    <property type="entry name" value="NAD(P)-binding Rossmann-like Domain"/>
    <property type="match status" value="1"/>
</dbReference>
<evidence type="ECO:0000256" key="1">
    <source>
        <dbReference type="ARBA" id="ARBA00005059"/>
    </source>
</evidence>
<dbReference type="Pfam" id="PF05201">
    <property type="entry name" value="GlutR_N"/>
    <property type="match status" value="1"/>
</dbReference>
<evidence type="ECO:0000259" key="12">
    <source>
        <dbReference type="Pfam" id="PF05201"/>
    </source>
</evidence>
<dbReference type="PROSITE" id="PS00747">
    <property type="entry name" value="GLUTR"/>
    <property type="match status" value="1"/>
</dbReference>
<comment type="similarity">
    <text evidence="2 8">Belongs to the glutamyl-tRNA reductase family.</text>
</comment>